<feature type="transmembrane region" description="Helical" evidence="1">
    <location>
        <begin position="42"/>
        <end position="60"/>
    </location>
</feature>
<proteinExistence type="predicted"/>
<feature type="domain" description="DUF1468" evidence="2">
    <location>
        <begin position="15"/>
        <end position="158"/>
    </location>
</feature>
<gene>
    <name evidence="3" type="ORF">JHX87_07240</name>
</gene>
<keyword evidence="4" id="KW-1185">Reference proteome</keyword>
<reference evidence="3 4" key="1">
    <citation type="submission" date="2021-01" db="EMBL/GenBank/DDBJ databases">
        <title>Biogeographic distribution of Paracoccus.</title>
        <authorList>
            <person name="Hollensteiner J."/>
            <person name="Leineberger J."/>
            <person name="Brinkhoff T."/>
            <person name="Daniel R."/>
        </authorList>
    </citation>
    <scope>NUCLEOTIDE SEQUENCE [LARGE SCALE GENOMIC DNA]</scope>
    <source>
        <strain evidence="3 4">KCTC 22803</strain>
    </source>
</reference>
<dbReference type="RefSeq" id="WP_271886097.1">
    <property type="nucleotide sequence ID" value="NZ_CP067136.1"/>
</dbReference>
<evidence type="ECO:0000313" key="4">
    <source>
        <dbReference type="Proteomes" id="UP001219349"/>
    </source>
</evidence>
<keyword evidence="1" id="KW-0472">Membrane</keyword>
<feature type="transmembrane region" description="Helical" evidence="1">
    <location>
        <begin position="132"/>
        <end position="154"/>
    </location>
</feature>
<dbReference type="EMBL" id="CP067136">
    <property type="protein sequence ID" value="WCR08589.1"/>
    <property type="molecule type" value="Genomic_DNA"/>
</dbReference>
<dbReference type="Pfam" id="PF07331">
    <property type="entry name" value="TctB"/>
    <property type="match status" value="1"/>
</dbReference>
<evidence type="ECO:0000313" key="3">
    <source>
        <dbReference type="EMBL" id="WCR08589.1"/>
    </source>
</evidence>
<accession>A0ABY7SNW5</accession>
<feature type="transmembrane region" description="Helical" evidence="1">
    <location>
        <begin position="96"/>
        <end position="120"/>
    </location>
</feature>
<evidence type="ECO:0000256" key="1">
    <source>
        <dbReference type="SAM" id="Phobius"/>
    </source>
</evidence>
<organism evidence="3 4">
    <name type="scientific">Paracoccus fistulariae</name>
    <dbReference type="NCBI Taxonomy" id="658446"/>
    <lineage>
        <taxon>Bacteria</taxon>
        <taxon>Pseudomonadati</taxon>
        <taxon>Pseudomonadota</taxon>
        <taxon>Alphaproteobacteria</taxon>
        <taxon>Rhodobacterales</taxon>
        <taxon>Paracoccaceae</taxon>
        <taxon>Paracoccus</taxon>
    </lineage>
</organism>
<evidence type="ECO:0000259" key="2">
    <source>
        <dbReference type="Pfam" id="PF07331"/>
    </source>
</evidence>
<protein>
    <submittedName>
        <fullName evidence="3">Tripartite tricarboxylate transporter TctB family protein</fullName>
    </submittedName>
</protein>
<keyword evidence="1" id="KW-0812">Transmembrane</keyword>
<name>A0ABY7SNW5_9RHOB</name>
<keyword evidence="1" id="KW-1133">Transmembrane helix</keyword>
<dbReference type="InterPro" id="IPR009936">
    <property type="entry name" value="DUF1468"/>
</dbReference>
<sequence>MTVKRFHAEIVTACLTGALGIAAVIGATELGWRWSERGPQPGYFPFYVGLILLGASLWNMGSAFVRHRRALAEGLEGAAVEEPFLDRDKVKRLGGFLGAMLAFVVATMWLGIYIGSAGYITYSAWRKGGYPLLLSLAIGFGFSVSLYVIFEVIFKIPLLKGPIEPMLGIY</sequence>
<dbReference type="Proteomes" id="UP001219349">
    <property type="component" value="Chromosome"/>
</dbReference>